<dbReference type="EMBL" id="AP006618">
    <property type="protein sequence ID" value="BAD58502.1"/>
    <property type="molecule type" value="Genomic_DNA"/>
</dbReference>
<dbReference type="Proteomes" id="UP000006820">
    <property type="component" value="Chromosome"/>
</dbReference>
<dbReference type="HOGENOM" id="CLU_138496_0_0_11"/>
<dbReference type="RefSeq" id="WP_011210187.1">
    <property type="nucleotide sequence ID" value="NC_006361.1"/>
</dbReference>
<protein>
    <submittedName>
        <fullName evidence="1">Uncharacterized protein</fullName>
    </submittedName>
</protein>
<evidence type="ECO:0000313" key="2">
    <source>
        <dbReference type="Proteomes" id="UP000006820"/>
    </source>
</evidence>
<accession>Q5YTI9</accession>
<organism evidence="1 2">
    <name type="scientific">Nocardia farcinica (strain IFM 10152)</name>
    <dbReference type="NCBI Taxonomy" id="247156"/>
    <lineage>
        <taxon>Bacteria</taxon>
        <taxon>Bacillati</taxon>
        <taxon>Actinomycetota</taxon>
        <taxon>Actinomycetes</taxon>
        <taxon>Mycobacteriales</taxon>
        <taxon>Nocardiaceae</taxon>
        <taxon>Nocardia</taxon>
    </lineage>
</organism>
<dbReference type="GeneID" id="61136582"/>
<proteinExistence type="predicted"/>
<name>Q5YTI9_NOCFA</name>
<reference evidence="1 2" key="1">
    <citation type="journal article" date="2004" name="Proc. Natl. Acad. Sci. U.S.A.">
        <title>The complete genomic sequence of Nocardia farcinica IFM 10152.</title>
        <authorList>
            <person name="Ishikawa J."/>
            <person name="Yamashita A."/>
            <person name="Mikami Y."/>
            <person name="Hoshino Y."/>
            <person name="Kurita H."/>
            <person name="Hotta K."/>
            <person name="Shiba T."/>
            <person name="Hattori M."/>
        </authorList>
    </citation>
    <scope>NUCLEOTIDE SEQUENCE [LARGE SCALE GENOMIC DNA]</scope>
    <source>
        <strain evidence="1 2">IFM 10152</strain>
    </source>
</reference>
<dbReference type="KEGG" id="nfa:NFA_36540"/>
<gene>
    <name evidence="1" type="ordered locus">NFA_36540</name>
</gene>
<dbReference type="eggNOG" id="ENOG502ZZAQ">
    <property type="taxonomic scope" value="Bacteria"/>
</dbReference>
<dbReference type="STRING" id="247156.NFA_36540"/>
<keyword evidence="2" id="KW-1185">Reference proteome</keyword>
<evidence type="ECO:0000313" key="1">
    <source>
        <dbReference type="EMBL" id="BAD58502.1"/>
    </source>
</evidence>
<sequence length="182" mass="20281">MSEDQSPRPMANMLTAAREGALSVAMTPEDFVYIDRDCEFFKNTIRQIQRHVANISEQSHWGLGEDNAELVSARTVVERFRKKARDGDRGNSVWAIMEQHYQIVEDIQAVYRLVRERMMQADSEFASALTTLNETLPERPPAARTPQQALDALAHMPGLGPLFASAPSPAVSSPWPTTPTNG</sequence>
<dbReference type="AlphaFoldDB" id="Q5YTI9"/>